<sequence length="132" mass="14650" precursor="true">MPRLDRLSIALALFLIVASVTPTHAGARVTRAERGYASYYGQGFDSLKTASGERFDIRRMTAAHRTLPFGTRLRVTNLRNGLTAIVRVNDRGPFVKGRVVDVSYAAARRLRMIDHGVERVRLEVLPKTAPSS</sequence>
<evidence type="ECO:0000259" key="5">
    <source>
        <dbReference type="Pfam" id="PF03330"/>
    </source>
</evidence>
<keyword evidence="2 3" id="KW-0961">Cell wall biogenesis/degradation</keyword>
<reference evidence="6 7" key="1">
    <citation type="journal article" date="2019" name="Nat. Microbiol.">
        <title>Mediterranean grassland soil C-N compound turnover is dependent on rainfall and depth, and is mediated by genomically divergent microorganisms.</title>
        <authorList>
            <person name="Diamond S."/>
            <person name="Andeer P.F."/>
            <person name="Li Z."/>
            <person name="Crits-Christoph A."/>
            <person name="Burstein D."/>
            <person name="Anantharaman K."/>
            <person name="Lane K.R."/>
            <person name="Thomas B.C."/>
            <person name="Pan C."/>
            <person name="Northen T.R."/>
            <person name="Banfield J.F."/>
        </authorList>
    </citation>
    <scope>NUCLEOTIDE SEQUENCE [LARGE SCALE GENOMIC DNA]</scope>
    <source>
        <strain evidence="6">WS_10</strain>
    </source>
</reference>
<dbReference type="InterPro" id="IPR034718">
    <property type="entry name" value="RlpA"/>
</dbReference>
<keyword evidence="3" id="KW-0732">Signal</keyword>
<dbReference type="GO" id="GO:0008932">
    <property type="term" value="F:lytic endotransglycosylase activity"/>
    <property type="evidence" value="ECO:0007669"/>
    <property type="project" value="UniProtKB-UniRule"/>
</dbReference>
<proteinExistence type="inferred from homology"/>
<evidence type="ECO:0000256" key="1">
    <source>
        <dbReference type="ARBA" id="ARBA00023239"/>
    </source>
</evidence>
<comment type="function">
    <text evidence="3">Lytic transglycosylase with a strong preference for naked glycan strands that lack stem peptides.</text>
</comment>
<dbReference type="GO" id="GO:0071555">
    <property type="term" value="P:cell wall organization"/>
    <property type="evidence" value="ECO:0007669"/>
    <property type="project" value="UniProtKB-KW"/>
</dbReference>
<feature type="signal peptide" evidence="3">
    <location>
        <begin position="1"/>
        <end position="25"/>
    </location>
</feature>
<protein>
    <recommendedName>
        <fullName evidence="3">Probable endolytic peptidoglycan transglycosylase RlpA</fullName>
        <ecNumber evidence="3">4.2.2.-</ecNumber>
    </recommendedName>
</protein>
<keyword evidence="1 3" id="KW-0456">Lyase</keyword>
<dbReference type="InterPro" id="IPR009009">
    <property type="entry name" value="RlpA-like_DPBB"/>
</dbReference>
<name>A0A538U9E9_UNCEI</name>
<evidence type="ECO:0000256" key="3">
    <source>
        <dbReference type="HAMAP-Rule" id="MF_02071"/>
    </source>
</evidence>
<comment type="caution">
    <text evidence="6">The sequence shown here is derived from an EMBL/GenBank/DDBJ whole genome shotgun (WGS) entry which is preliminary data.</text>
</comment>
<evidence type="ECO:0000256" key="2">
    <source>
        <dbReference type="ARBA" id="ARBA00023316"/>
    </source>
</evidence>
<dbReference type="PANTHER" id="PTHR34183:SF1">
    <property type="entry name" value="ENDOLYTIC PEPTIDOGLYCAN TRANSGLYCOSYLASE RLPA"/>
    <property type="match status" value="1"/>
</dbReference>
<feature type="chain" id="PRO_5022273846" description="Probable endolytic peptidoglycan transglycosylase RlpA" evidence="3">
    <location>
        <begin position="26"/>
        <end position="132"/>
    </location>
</feature>
<feature type="domain" description="RlpA-like protein double-psi beta-barrel" evidence="5">
    <location>
        <begin position="33"/>
        <end position="121"/>
    </location>
</feature>
<evidence type="ECO:0000313" key="6">
    <source>
        <dbReference type="EMBL" id="TMQ72359.1"/>
    </source>
</evidence>
<dbReference type="NCBIfam" id="TIGR00413">
    <property type="entry name" value="rlpA"/>
    <property type="match status" value="1"/>
</dbReference>
<dbReference type="HAMAP" id="MF_02071">
    <property type="entry name" value="RlpA"/>
    <property type="match status" value="1"/>
</dbReference>
<dbReference type="GO" id="GO:0000270">
    <property type="term" value="P:peptidoglycan metabolic process"/>
    <property type="evidence" value="ECO:0007669"/>
    <property type="project" value="UniProtKB-UniRule"/>
</dbReference>
<dbReference type="AlphaFoldDB" id="A0A538U9E9"/>
<comment type="similarity">
    <text evidence="3 4">Belongs to the RlpA family.</text>
</comment>
<dbReference type="SUPFAM" id="SSF50685">
    <property type="entry name" value="Barwin-like endoglucanases"/>
    <property type="match status" value="1"/>
</dbReference>
<dbReference type="Gene3D" id="2.40.40.10">
    <property type="entry name" value="RlpA-like domain"/>
    <property type="match status" value="1"/>
</dbReference>
<dbReference type="Pfam" id="PF03330">
    <property type="entry name" value="DPBB_1"/>
    <property type="match status" value="1"/>
</dbReference>
<dbReference type="EMBL" id="VBPA01000065">
    <property type="protein sequence ID" value="TMQ72359.1"/>
    <property type="molecule type" value="Genomic_DNA"/>
</dbReference>
<dbReference type="CDD" id="cd22268">
    <property type="entry name" value="DPBB_RlpA-like"/>
    <property type="match status" value="1"/>
</dbReference>
<dbReference type="PANTHER" id="PTHR34183">
    <property type="entry name" value="ENDOLYTIC PEPTIDOGLYCAN TRANSGLYCOSYLASE RLPA"/>
    <property type="match status" value="1"/>
</dbReference>
<evidence type="ECO:0000313" key="7">
    <source>
        <dbReference type="Proteomes" id="UP000319836"/>
    </source>
</evidence>
<gene>
    <name evidence="3" type="primary">rlpA</name>
    <name evidence="6" type="ORF">E6K80_02960</name>
</gene>
<dbReference type="EC" id="4.2.2.-" evidence="3"/>
<dbReference type="InterPro" id="IPR012997">
    <property type="entry name" value="RplA"/>
</dbReference>
<dbReference type="Proteomes" id="UP000319836">
    <property type="component" value="Unassembled WGS sequence"/>
</dbReference>
<organism evidence="6 7">
    <name type="scientific">Eiseniibacteriota bacterium</name>
    <dbReference type="NCBI Taxonomy" id="2212470"/>
    <lineage>
        <taxon>Bacteria</taxon>
        <taxon>Candidatus Eiseniibacteriota</taxon>
    </lineage>
</organism>
<evidence type="ECO:0000256" key="4">
    <source>
        <dbReference type="RuleBase" id="RU003495"/>
    </source>
</evidence>
<accession>A0A538U9E9</accession>
<dbReference type="InterPro" id="IPR036908">
    <property type="entry name" value="RlpA-like_sf"/>
</dbReference>